<organism evidence="1 2">
    <name type="scientific">Racocetra persica</name>
    <dbReference type="NCBI Taxonomy" id="160502"/>
    <lineage>
        <taxon>Eukaryota</taxon>
        <taxon>Fungi</taxon>
        <taxon>Fungi incertae sedis</taxon>
        <taxon>Mucoromycota</taxon>
        <taxon>Glomeromycotina</taxon>
        <taxon>Glomeromycetes</taxon>
        <taxon>Diversisporales</taxon>
        <taxon>Gigasporaceae</taxon>
        <taxon>Racocetra</taxon>
    </lineage>
</organism>
<comment type="caution">
    <text evidence="1">The sequence shown here is derived from an EMBL/GenBank/DDBJ whole genome shotgun (WGS) entry which is preliminary data.</text>
</comment>
<proteinExistence type="predicted"/>
<reference evidence="1" key="1">
    <citation type="submission" date="2021-06" db="EMBL/GenBank/DDBJ databases">
        <authorList>
            <person name="Kallberg Y."/>
            <person name="Tangrot J."/>
            <person name="Rosling A."/>
        </authorList>
    </citation>
    <scope>NUCLEOTIDE SEQUENCE</scope>
    <source>
        <strain evidence="1">MA461A</strain>
    </source>
</reference>
<evidence type="ECO:0000313" key="1">
    <source>
        <dbReference type="EMBL" id="CAG8837117.1"/>
    </source>
</evidence>
<feature type="non-terminal residue" evidence="1">
    <location>
        <position position="1"/>
    </location>
</feature>
<accession>A0ACA9SF59</accession>
<evidence type="ECO:0000313" key="2">
    <source>
        <dbReference type="Proteomes" id="UP000789920"/>
    </source>
</evidence>
<dbReference type="Proteomes" id="UP000789920">
    <property type="component" value="Unassembled WGS sequence"/>
</dbReference>
<feature type="non-terminal residue" evidence="1">
    <location>
        <position position="40"/>
    </location>
</feature>
<name>A0ACA9SF59_9GLOM</name>
<dbReference type="EMBL" id="CAJVQC010116692">
    <property type="protein sequence ID" value="CAG8837117.1"/>
    <property type="molecule type" value="Genomic_DNA"/>
</dbReference>
<keyword evidence="2" id="KW-1185">Reference proteome</keyword>
<gene>
    <name evidence="1" type="ORF">RPERSI_LOCUS30180</name>
</gene>
<sequence length="40" mass="4754">MTNAQTWLDENIPLNQRDNIGELLIDNISQQERNERDNEL</sequence>
<protein>
    <submittedName>
        <fullName evidence="1">21408_t:CDS:1</fullName>
    </submittedName>
</protein>